<sequence>MKTTTCPICAYTLDDTNDEIIYCPVCGTDLIKVNSEKIIRNSPGTYTMEDKQFFGKMSANATIILTNQRFLVIPEKLEGFNRSTVLTASIMNKITSNYGVVSVPITMIKEVRDGKFGLLGKALIVETKEANVIKITAPKLKEWKEVLSNTLQASS</sequence>
<gene>
    <name evidence="1" type="ORF">EDD61_10312</name>
</gene>
<protein>
    <recommendedName>
        <fullName evidence="3">Transcription factor</fullName>
    </recommendedName>
</protein>
<dbReference type="RefSeq" id="WP_008689111.1">
    <property type="nucleotide sequence ID" value="NZ_AP024510.1"/>
</dbReference>
<organism evidence="1 2">
    <name type="scientific">Longicatena caecimuris</name>
    <dbReference type="NCBI Taxonomy" id="1796635"/>
    <lineage>
        <taxon>Bacteria</taxon>
        <taxon>Bacillati</taxon>
        <taxon>Bacillota</taxon>
        <taxon>Erysipelotrichia</taxon>
        <taxon>Erysipelotrichales</taxon>
        <taxon>Erysipelotrichaceae</taxon>
        <taxon>Longicatena</taxon>
    </lineage>
</organism>
<name>A0A4R3TK38_9FIRM</name>
<dbReference type="GeneID" id="73795227"/>
<evidence type="ECO:0000313" key="2">
    <source>
        <dbReference type="Proteomes" id="UP000295773"/>
    </source>
</evidence>
<accession>A0A4R3TK38</accession>
<dbReference type="Proteomes" id="UP000295773">
    <property type="component" value="Unassembled WGS sequence"/>
</dbReference>
<keyword evidence="2" id="KW-1185">Reference proteome</keyword>
<reference evidence="1 2" key="1">
    <citation type="submission" date="2019-03" db="EMBL/GenBank/DDBJ databases">
        <title>Genomic Encyclopedia of Type Strains, Phase IV (KMG-IV): sequencing the most valuable type-strain genomes for metagenomic binning, comparative biology and taxonomic classification.</title>
        <authorList>
            <person name="Goeker M."/>
        </authorList>
    </citation>
    <scope>NUCLEOTIDE SEQUENCE [LARGE SCALE GENOMIC DNA]</scope>
    <source>
        <strain evidence="1 2">DSM 29481</strain>
    </source>
</reference>
<comment type="caution">
    <text evidence="1">The sequence shown here is derived from an EMBL/GenBank/DDBJ whole genome shotgun (WGS) entry which is preliminary data.</text>
</comment>
<proteinExistence type="predicted"/>
<dbReference type="EMBL" id="SMBP01000003">
    <property type="protein sequence ID" value="TCU62601.1"/>
    <property type="molecule type" value="Genomic_DNA"/>
</dbReference>
<evidence type="ECO:0008006" key="3">
    <source>
        <dbReference type="Google" id="ProtNLM"/>
    </source>
</evidence>
<evidence type="ECO:0000313" key="1">
    <source>
        <dbReference type="EMBL" id="TCU62601.1"/>
    </source>
</evidence>
<dbReference type="AlphaFoldDB" id="A0A4R3TK38"/>